<keyword evidence="3" id="KW-0597">Phosphoprotein</keyword>
<evidence type="ECO:0000256" key="4">
    <source>
        <dbReference type="ARBA" id="ARBA00022801"/>
    </source>
</evidence>
<dbReference type="EMBL" id="JACTAM010000023">
    <property type="protein sequence ID" value="KAI2649621.1"/>
    <property type="molecule type" value="Genomic_DNA"/>
</dbReference>
<accession>A0ABQ8LHC7</accession>
<evidence type="ECO:0000259" key="7">
    <source>
        <dbReference type="Pfam" id="PF08938"/>
    </source>
</evidence>
<feature type="compositionally biased region" description="Low complexity" evidence="6">
    <location>
        <begin position="608"/>
        <end position="620"/>
    </location>
</feature>
<sequence length="741" mass="80036">MSSPVSKCPHVAVERRLVIKRKYMRSSKFSSKCVTLKTHLCLCRLAIPLFKSDSSDDECAWLKCSEVECCQLLFEEEVPILSSLRSVRYCKQIHQTKLGLSLPPAKFGASGCAHAHIRSTIQISERLLRERPRIFSLRMRVCPVSDGRKHGGGGNAVELKMSRHRNVRGYNYDEDFEDDDMYGQSVEDDYCISPATAAQFIYSRQDSRQARHVETLEEAEYEEEEEEMPTSPTITSTLDPLQQGRLYSCLDQMRAVLGDSIPDSTLTQAALKYDCDPHRALDFILTEENTNTHTPPARTNPHPEPITTAAPQKGALFPRSHNSTKTLSSARSCKQDQSYNLSDLLAIPDSTKSIPAALNPPPGLGNDHLKVVSSQNLGGDGGQSTLGQSSLAQLIAEHEQKCTNVPPLIPSTAFSLDNTVPLSTSPFGSFLGPAAPLSTVLSQGPSVPPISGLSVGSGARLSSGLSLGTSVPAGLGVTSSSLLTCSLSRLALQDSKPSAPLPVSLGSLSSVLQSSAPLGVPGQAKSSGSLSLAELIQEHQDNSPKLCESLPGLQNAHNSHTACPQKPIHASAANAPPGFSEAPSLSDLLSQHQTSLGLQLPTCKSENKSNQQASNKSAAAVPKPRPLSLNQSVDLSALMSQTSPDGRSPTLSGFTHISDSQKKGVRVKPSNFAVAMCVPVRYEKSRRNRAIHSAFLYSRQMERVKERVQCLPLHHITPFSFNTPSPDDIVKANQRKAFTRD</sequence>
<evidence type="ECO:0000256" key="2">
    <source>
        <dbReference type="ARBA" id="ARBA00022490"/>
    </source>
</evidence>
<feature type="region of interest" description="Disordered" evidence="6">
    <location>
        <begin position="639"/>
        <end position="662"/>
    </location>
</feature>
<protein>
    <submittedName>
        <fullName evidence="8">HBS1-like protein</fullName>
    </submittedName>
</protein>
<feature type="region of interest" description="Disordered" evidence="6">
    <location>
        <begin position="549"/>
        <end position="585"/>
    </location>
</feature>
<gene>
    <name evidence="8" type="ORF">H4Q32_015604</name>
</gene>
<keyword evidence="5" id="KW-0648">Protein biosynthesis</keyword>
<feature type="compositionally biased region" description="Polar residues" evidence="6">
    <location>
        <begin position="639"/>
        <end position="658"/>
    </location>
</feature>
<evidence type="ECO:0000256" key="6">
    <source>
        <dbReference type="SAM" id="MobiDB-lite"/>
    </source>
</evidence>
<feature type="domain" description="HBS1-like protein N-terminal" evidence="7">
    <location>
        <begin position="217"/>
        <end position="290"/>
    </location>
</feature>
<dbReference type="InterPro" id="IPR037189">
    <property type="entry name" value="HBS1-like_N_sf"/>
</dbReference>
<keyword evidence="2" id="KW-0963">Cytoplasm</keyword>
<evidence type="ECO:0000256" key="5">
    <source>
        <dbReference type="ARBA" id="ARBA00022917"/>
    </source>
</evidence>
<proteinExistence type="predicted"/>
<name>A0ABQ8LHC7_LABRO</name>
<feature type="region of interest" description="Disordered" evidence="6">
    <location>
        <begin position="217"/>
        <end position="238"/>
    </location>
</feature>
<evidence type="ECO:0000313" key="9">
    <source>
        <dbReference type="Proteomes" id="UP000830375"/>
    </source>
</evidence>
<keyword evidence="4" id="KW-0378">Hydrolase</keyword>
<dbReference type="Gene3D" id="1.10.8.10">
    <property type="entry name" value="DNA helicase RuvA subunit, C-terminal domain"/>
    <property type="match status" value="1"/>
</dbReference>
<dbReference type="SUPFAM" id="SSF109732">
    <property type="entry name" value="HBS1-like domain"/>
    <property type="match status" value="1"/>
</dbReference>
<organism evidence="8 9">
    <name type="scientific">Labeo rohita</name>
    <name type="common">Indian major carp</name>
    <name type="synonym">Cyprinus rohita</name>
    <dbReference type="NCBI Taxonomy" id="84645"/>
    <lineage>
        <taxon>Eukaryota</taxon>
        <taxon>Metazoa</taxon>
        <taxon>Chordata</taxon>
        <taxon>Craniata</taxon>
        <taxon>Vertebrata</taxon>
        <taxon>Euteleostomi</taxon>
        <taxon>Actinopterygii</taxon>
        <taxon>Neopterygii</taxon>
        <taxon>Teleostei</taxon>
        <taxon>Ostariophysi</taxon>
        <taxon>Cypriniformes</taxon>
        <taxon>Cyprinidae</taxon>
        <taxon>Labeoninae</taxon>
        <taxon>Labeonini</taxon>
        <taxon>Labeo</taxon>
    </lineage>
</organism>
<keyword evidence="9" id="KW-1185">Reference proteome</keyword>
<comment type="caution">
    <text evidence="8">The sequence shown here is derived from an EMBL/GenBank/DDBJ whole genome shotgun (WGS) entry which is preliminary data.</text>
</comment>
<evidence type="ECO:0000313" key="8">
    <source>
        <dbReference type="EMBL" id="KAI2649621.1"/>
    </source>
</evidence>
<feature type="compositionally biased region" description="Acidic residues" evidence="6">
    <location>
        <begin position="217"/>
        <end position="228"/>
    </location>
</feature>
<evidence type="ECO:0000256" key="3">
    <source>
        <dbReference type="ARBA" id="ARBA00022553"/>
    </source>
</evidence>
<dbReference type="Proteomes" id="UP000830375">
    <property type="component" value="Unassembled WGS sequence"/>
</dbReference>
<feature type="region of interest" description="Disordered" evidence="6">
    <location>
        <begin position="604"/>
        <end position="627"/>
    </location>
</feature>
<evidence type="ECO:0000256" key="1">
    <source>
        <dbReference type="ARBA" id="ARBA00004496"/>
    </source>
</evidence>
<dbReference type="InterPro" id="IPR015033">
    <property type="entry name" value="HBS1-like_N"/>
</dbReference>
<feature type="region of interest" description="Disordered" evidence="6">
    <location>
        <begin position="290"/>
        <end position="331"/>
    </location>
</feature>
<feature type="compositionally biased region" description="Polar residues" evidence="6">
    <location>
        <begin position="320"/>
        <end position="331"/>
    </location>
</feature>
<dbReference type="Pfam" id="PF08938">
    <property type="entry name" value="HBS1_N"/>
    <property type="match status" value="1"/>
</dbReference>
<reference evidence="8 9" key="1">
    <citation type="submission" date="2022-01" db="EMBL/GenBank/DDBJ databases">
        <title>A high-quality chromosome-level genome assembly of rohu carp, Labeo rohita.</title>
        <authorList>
            <person name="Arick M.A. II"/>
            <person name="Hsu C.-Y."/>
            <person name="Magbanua Z."/>
            <person name="Pechanova O."/>
            <person name="Grover C."/>
            <person name="Miller E."/>
            <person name="Thrash A."/>
            <person name="Ezzel L."/>
            <person name="Alam S."/>
            <person name="Benzie J."/>
            <person name="Hamilton M."/>
            <person name="Karsi A."/>
            <person name="Lawrence M.L."/>
            <person name="Peterson D.G."/>
        </authorList>
    </citation>
    <scope>NUCLEOTIDE SEQUENCE [LARGE SCALE GENOMIC DNA]</scope>
    <source>
        <strain evidence="9">BAU-BD-2019</strain>
        <tissue evidence="8">Blood</tissue>
    </source>
</reference>
<comment type="subcellular location">
    <subcellularLocation>
        <location evidence="1">Cytoplasm</location>
    </subcellularLocation>
</comment>